<evidence type="ECO:0000313" key="2">
    <source>
        <dbReference type="EMBL" id="RVU02628.1"/>
    </source>
</evidence>
<dbReference type="RefSeq" id="WP_127702995.1">
    <property type="nucleotide sequence ID" value="NZ_SACK01000001.1"/>
</dbReference>
<dbReference type="OrthoDB" id="799328at2"/>
<accession>A0A437MY95</accession>
<dbReference type="Proteomes" id="UP000282759">
    <property type="component" value="Unassembled WGS sequence"/>
</dbReference>
<comment type="caution">
    <text evidence="2">The sequence shown here is derived from an EMBL/GenBank/DDBJ whole genome shotgun (WGS) entry which is preliminary data.</text>
</comment>
<evidence type="ECO:0000256" key="1">
    <source>
        <dbReference type="SAM" id="SignalP"/>
    </source>
</evidence>
<keyword evidence="1" id="KW-0732">Signal</keyword>
<reference evidence="2 3" key="1">
    <citation type="submission" date="2019-01" db="EMBL/GenBank/DDBJ databases">
        <authorList>
            <person name="Chen W.-M."/>
        </authorList>
    </citation>
    <scope>NUCLEOTIDE SEQUENCE [LARGE SCALE GENOMIC DNA]</scope>
    <source>
        <strain evidence="2 3">YBJ-36</strain>
    </source>
</reference>
<dbReference type="PROSITE" id="PS51257">
    <property type="entry name" value="PROKAR_LIPOPROTEIN"/>
    <property type="match status" value="1"/>
</dbReference>
<dbReference type="AlphaFoldDB" id="A0A437MY95"/>
<keyword evidence="3" id="KW-1185">Reference proteome</keyword>
<protein>
    <recommendedName>
        <fullName evidence="4">Lipoprotein</fullName>
    </recommendedName>
</protein>
<name>A0A437MY95_9SPHI</name>
<sequence>MKTHMYKIYLAAAFCLVSMAFSACKKDERTIEADGLIIDLGNPAADGCGWAIQINNTHYKPEFLDEKFQQDSMVVRVDYKLLKNSYSCGIAANIGMPYIQVKQIKKK</sequence>
<feature type="signal peptide" evidence="1">
    <location>
        <begin position="1"/>
        <end position="25"/>
    </location>
</feature>
<dbReference type="EMBL" id="SACK01000001">
    <property type="protein sequence ID" value="RVU02628.1"/>
    <property type="molecule type" value="Genomic_DNA"/>
</dbReference>
<evidence type="ECO:0000313" key="3">
    <source>
        <dbReference type="Proteomes" id="UP000282759"/>
    </source>
</evidence>
<feature type="chain" id="PRO_5019012697" description="Lipoprotein" evidence="1">
    <location>
        <begin position="26"/>
        <end position="107"/>
    </location>
</feature>
<proteinExistence type="predicted"/>
<organism evidence="2 3">
    <name type="scientific">Mucilaginibacter limnophilus</name>
    <dbReference type="NCBI Taxonomy" id="1932778"/>
    <lineage>
        <taxon>Bacteria</taxon>
        <taxon>Pseudomonadati</taxon>
        <taxon>Bacteroidota</taxon>
        <taxon>Sphingobacteriia</taxon>
        <taxon>Sphingobacteriales</taxon>
        <taxon>Sphingobacteriaceae</taxon>
        <taxon>Mucilaginibacter</taxon>
    </lineage>
</organism>
<evidence type="ECO:0008006" key="4">
    <source>
        <dbReference type="Google" id="ProtNLM"/>
    </source>
</evidence>
<gene>
    <name evidence="2" type="ORF">EOD41_01425</name>
</gene>